<dbReference type="Pfam" id="PF07883">
    <property type="entry name" value="Cupin_2"/>
    <property type="match status" value="1"/>
</dbReference>
<dbReference type="RefSeq" id="WP_246192352.1">
    <property type="nucleotide sequence ID" value="NZ_BAAANI010000004.1"/>
</dbReference>
<evidence type="ECO:0000313" key="4">
    <source>
        <dbReference type="Proteomes" id="UP001589667"/>
    </source>
</evidence>
<name>A0ABV5SSG9_9MICO</name>
<organism evidence="3 4">
    <name type="scientific">Agromyces lapidis</name>
    <dbReference type="NCBI Taxonomy" id="279574"/>
    <lineage>
        <taxon>Bacteria</taxon>
        <taxon>Bacillati</taxon>
        <taxon>Actinomycetota</taxon>
        <taxon>Actinomycetes</taxon>
        <taxon>Micrococcales</taxon>
        <taxon>Microbacteriaceae</taxon>
        <taxon>Agromyces</taxon>
    </lineage>
</organism>
<dbReference type="Proteomes" id="UP001589667">
    <property type="component" value="Unassembled WGS sequence"/>
</dbReference>
<dbReference type="Gene3D" id="2.60.120.10">
    <property type="entry name" value="Jelly Rolls"/>
    <property type="match status" value="1"/>
</dbReference>
<evidence type="ECO:0000259" key="2">
    <source>
        <dbReference type="Pfam" id="PF07883"/>
    </source>
</evidence>
<proteinExistence type="predicted"/>
<dbReference type="InterPro" id="IPR014710">
    <property type="entry name" value="RmlC-like_jellyroll"/>
</dbReference>
<sequence length="128" mass="13903">MNAAEITLSPTMTPPETPRVVSADELRIGSGRTRRFVGLEHGARISYFFVDNEPGEGPDLHWHPYAETWIVLEGIARITVGDTELIARAGDTATAPAGVWHGFKNAGEGRLQLIGIHAAETIVQTWAD</sequence>
<evidence type="ECO:0000313" key="3">
    <source>
        <dbReference type="EMBL" id="MFB9643255.1"/>
    </source>
</evidence>
<dbReference type="InterPro" id="IPR013096">
    <property type="entry name" value="Cupin_2"/>
</dbReference>
<reference evidence="3 4" key="1">
    <citation type="submission" date="2024-09" db="EMBL/GenBank/DDBJ databases">
        <authorList>
            <person name="Sun Q."/>
            <person name="Mori K."/>
        </authorList>
    </citation>
    <scope>NUCLEOTIDE SEQUENCE [LARGE SCALE GENOMIC DNA]</scope>
    <source>
        <strain evidence="3 4">JCM 14321</strain>
    </source>
</reference>
<dbReference type="PANTHER" id="PTHR35848">
    <property type="entry name" value="OXALATE-BINDING PROTEIN"/>
    <property type="match status" value="1"/>
</dbReference>
<comment type="caution">
    <text evidence="3">The sequence shown here is derived from an EMBL/GenBank/DDBJ whole genome shotgun (WGS) entry which is preliminary data.</text>
</comment>
<gene>
    <name evidence="3" type="ORF">ACFFQV_13235</name>
</gene>
<protein>
    <submittedName>
        <fullName evidence="3">Cupin domain-containing protein</fullName>
    </submittedName>
</protein>
<dbReference type="InterPro" id="IPR011051">
    <property type="entry name" value="RmlC_Cupin_sf"/>
</dbReference>
<dbReference type="InterPro" id="IPR051610">
    <property type="entry name" value="GPI/OXD"/>
</dbReference>
<feature type="domain" description="Cupin type-2" evidence="2">
    <location>
        <begin position="50"/>
        <end position="114"/>
    </location>
</feature>
<dbReference type="SUPFAM" id="SSF51182">
    <property type="entry name" value="RmlC-like cupins"/>
    <property type="match status" value="1"/>
</dbReference>
<evidence type="ECO:0000256" key="1">
    <source>
        <dbReference type="ARBA" id="ARBA00022723"/>
    </source>
</evidence>
<accession>A0ABV5SSG9</accession>
<keyword evidence="4" id="KW-1185">Reference proteome</keyword>
<keyword evidence="1" id="KW-0479">Metal-binding</keyword>
<dbReference type="EMBL" id="JBHMBL010000003">
    <property type="protein sequence ID" value="MFB9643255.1"/>
    <property type="molecule type" value="Genomic_DNA"/>
</dbReference>